<protein>
    <submittedName>
        <fullName evidence="1">Cytochrome C</fullName>
    </submittedName>
</protein>
<dbReference type="Pfam" id="PF16694">
    <property type="entry name" value="Cytochrome_P460"/>
    <property type="match status" value="1"/>
</dbReference>
<dbReference type="SMR" id="A0A291IH75"/>
<comment type="caution">
    <text evidence="1">The sequence shown here is derived from an EMBL/GenBank/DDBJ whole genome shotgun (WGS) entry which is preliminary data.</text>
</comment>
<evidence type="ECO:0000313" key="2">
    <source>
        <dbReference type="Proteomes" id="UP000077734"/>
    </source>
</evidence>
<gene>
    <name evidence="1" type="ORF">A1356_17765</name>
</gene>
<dbReference type="RefSeq" id="WP_064029053.1">
    <property type="nucleotide sequence ID" value="NZ_CP023669.1"/>
</dbReference>
<accession>A0A291IH75</accession>
<dbReference type="Gene3D" id="3.50.70.20">
    <property type="entry name" value="Cytochrome P460"/>
    <property type="match status" value="1"/>
</dbReference>
<dbReference type="Proteomes" id="UP000077734">
    <property type="component" value="Unassembled WGS sequence"/>
</dbReference>
<proteinExistence type="predicted"/>
<evidence type="ECO:0000313" key="1">
    <source>
        <dbReference type="EMBL" id="OAI23287.1"/>
    </source>
</evidence>
<dbReference type="KEGG" id="mko:MKLM6_1264"/>
<dbReference type="AlphaFoldDB" id="A0A291IH75"/>
<keyword evidence="2" id="KW-1185">Reference proteome</keyword>
<dbReference type="EMBL" id="LUUL01000106">
    <property type="protein sequence ID" value="OAI23287.1"/>
    <property type="molecule type" value="Genomic_DNA"/>
</dbReference>
<dbReference type="CDD" id="cd20752">
    <property type="entry name" value="cyt_c'_beta"/>
    <property type="match status" value="1"/>
</dbReference>
<organism evidence="1 2">
    <name type="scientific">Methylomonas koyamae</name>
    <dbReference type="NCBI Taxonomy" id="702114"/>
    <lineage>
        <taxon>Bacteria</taxon>
        <taxon>Pseudomonadati</taxon>
        <taxon>Pseudomonadota</taxon>
        <taxon>Gammaproteobacteria</taxon>
        <taxon>Methylococcales</taxon>
        <taxon>Methylococcaceae</taxon>
        <taxon>Methylomonas</taxon>
    </lineage>
</organism>
<dbReference type="InterPro" id="IPR038142">
    <property type="entry name" value="Cytochrome_P460_sp"/>
</dbReference>
<dbReference type="InterPro" id="IPR032033">
    <property type="entry name" value="Cytochrome_P460"/>
</dbReference>
<sequence length="160" mass="17672">MNMRLSLSAAGLFLTLFASAQAAEHSVAYPEGYRTWLHAKSMLIQPGHALENPFQGLHHVYANKKAESGLKSGKYEDGSVLVFDLLQYQEKDKTIQEGERKLVGVMQKDSKKYAATGGWGFEGFAGNSKTERLVKDGGASCFACHAAEQKTDYVFSQYRP</sequence>
<reference evidence="1 2" key="1">
    <citation type="submission" date="2016-03" db="EMBL/GenBank/DDBJ databases">
        <authorList>
            <person name="Heylen K."/>
            <person name="De Vos P."/>
            <person name="Vekeman B."/>
        </authorList>
    </citation>
    <scope>NUCLEOTIDE SEQUENCE [LARGE SCALE GENOMIC DNA]</scope>
    <source>
        <strain evidence="1 2">R-49807</strain>
    </source>
</reference>
<name>A0A291IH75_9GAMM</name>